<proteinExistence type="predicted"/>
<feature type="region of interest" description="Disordered" evidence="1">
    <location>
        <begin position="649"/>
        <end position="709"/>
    </location>
</feature>
<keyword evidence="4" id="KW-1185">Reference proteome</keyword>
<evidence type="ECO:0000313" key="4">
    <source>
        <dbReference type="Proteomes" id="UP001521184"/>
    </source>
</evidence>
<evidence type="ECO:0008006" key="5">
    <source>
        <dbReference type="Google" id="ProtNLM"/>
    </source>
</evidence>
<dbReference type="EMBL" id="JAKEKT020000038">
    <property type="protein sequence ID" value="KAL1641683.1"/>
    <property type="molecule type" value="Genomic_DNA"/>
</dbReference>
<feature type="transmembrane region" description="Helical" evidence="2">
    <location>
        <begin position="116"/>
        <end position="137"/>
    </location>
</feature>
<feature type="transmembrane region" description="Helical" evidence="2">
    <location>
        <begin position="555"/>
        <end position="580"/>
    </location>
</feature>
<reference evidence="3 4" key="1">
    <citation type="journal article" date="2023" name="Plant Dis.">
        <title>First Report of Diplodia intermedia Causing Canker and Dieback Diseases on Apple Trees in Canada.</title>
        <authorList>
            <person name="Ellouze W."/>
            <person name="Ilyukhin E."/>
            <person name="Sulman M."/>
            <person name="Ali S."/>
        </authorList>
    </citation>
    <scope>NUCLEOTIDE SEQUENCE [LARGE SCALE GENOMIC DNA]</scope>
    <source>
        <strain evidence="3 4">M45-28</strain>
    </source>
</reference>
<organism evidence="3 4">
    <name type="scientific">Diplodia intermedia</name>
    <dbReference type="NCBI Taxonomy" id="856260"/>
    <lineage>
        <taxon>Eukaryota</taxon>
        <taxon>Fungi</taxon>
        <taxon>Dikarya</taxon>
        <taxon>Ascomycota</taxon>
        <taxon>Pezizomycotina</taxon>
        <taxon>Dothideomycetes</taxon>
        <taxon>Dothideomycetes incertae sedis</taxon>
        <taxon>Botryosphaeriales</taxon>
        <taxon>Botryosphaeriaceae</taxon>
        <taxon>Diplodia</taxon>
    </lineage>
</organism>
<comment type="caution">
    <text evidence="3">The sequence shown here is derived from an EMBL/GenBank/DDBJ whole genome shotgun (WGS) entry which is preliminary data.</text>
</comment>
<evidence type="ECO:0000313" key="3">
    <source>
        <dbReference type="EMBL" id="KAL1641683.1"/>
    </source>
</evidence>
<protein>
    <recommendedName>
        <fullName evidence="5">Cytochrome p450 protein</fullName>
    </recommendedName>
</protein>
<feature type="transmembrane region" description="Helical" evidence="2">
    <location>
        <begin position="40"/>
        <end position="59"/>
    </location>
</feature>
<keyword evidence="2" id="KW-1133">Transmembrane helix</keyword>
<gene>
    <name evidence="3" type="ORF">SLS58_005961</name>
</gene>
<evidence type="ECO:0000256" key="1">
    <source>
        <dbReference type="SAM" id="MobiDB-lite"/>
    </source>
</evidence>
<keyword evidence="2" id="KW-0812">Transmembrane</keyword>
<evidence type="ECO:0000256" key="2">
    <source>
        <dbReference type="SAM" id="Phobius"/>
    </source>
</evidence>
<keyword evidence="2" id="KW-0472">Membrane</keyword>
<dbReference type="Proteomes" id="UP001521184">
    <property type="component" value="Unassembled WGS sequence"/>
</dbReference>
<sequence length="709" mass="78434">MDNVLSEVEDYKIYLGTWTDWSRGPVFGATLTLTRENGTLLIAFIALFVTIVSTSFWRLSCFAFHHFYSSESARDGLHHQRQAILRNSANSTSGIASLFQLLLAWREIAKRPYRRILPLLLLSSLILTGFAACSGFSSKVSSALGSEVLVSGDMCGLFGPLSDTNISEGMTKLSTYMAERYVTAANYALQCYSNKTSSESCQKYTNKRIPFSVQTNASCPFNNDICLTLDQNILLDTGFLSTHEHFGINGPPDEQLLFRKVDHCAPLNLTGRQGHRTDPDSGISYRTYYLGPRILQQTPFTYQYPEMDYLMLHQNETSSAADYTLSILNAYLVNGSYDNPYSYFHPIPELAVPDADLMLFALSENGLEFLEPSQDLWFAASRPSGYKIVQSAMSGTSELYLQDDIVSFLGCTSRQQWCNSTVSEGEQCQPLQGRMSSRDSTFPAQHDKQRRIHNWLSLLIENLMPPMSNLVGTLGVSALTARFRVGSALQGPIPDDQWQLEVQHWFSTCMAALQDAFVAGAAGAPYEELRPFFAPPANPQARNICRNQKVHSAGYMNFSIFGIAVIFGAGGLIIAASYAVEPAVAWLQQRFLRRHLDSYARLEWCTNETMQLQRLANEEIGLGCWDRVDGAVPVARRDDALAVLDLSDPKHPRLRAPPASYEDGARMENGGGGGEGGVGKKAAWEETTETTETTTDDVAGAEMGAARTV</sequence>
<name>A0ABR3TPI1_9PEZI</name>
<feature type="compositionally biased region" description="Gly residues" evidence="1">
    <location>
        <begin position="669"/>
        <end position="679"/>
    </location>
</feature>
<accession>A0ABR3TPI1</accession>